<dbReference type="eggNOG" id="ENOG502RQE9">
    <property type="taxonomic scope" value="Eukaryota"/>
</dbReference>
<feature type="compositionally biased region" description="Basic and acidic residues" evidence="3">
    <location>
        <begin position="99"/>
        <end position="112"/>
    </location>
</feature>
<dbReference type="Gramene" id="Bo7g110050.1">
    <property type="protein sequence ID" value="Bo7g110050.1"/>
    <property type="gene ID" value="Bo7g110050"/>
</dbReference>
<dbReference type="InterPro" id="IPR007592">
    <property type="entry name" value="GEBP"/>
</dbReference>
<dbReference type="SMR" id="A0A0D3DG06"/>
<evidence type="ECO:0000256" key="3">
    <source>
        <dbReference type="SAM" id="MobiDB-lite"/>
    </source>
</evidence>
<evidence type="ECO:0000259" key="5">
    <source>
        <dbReference type="Pfam" id="PF22757"/>
    </source>
</evidence>
<feature type="compositionally biased region" description="Basic and acidic residues" evidence="3">
    <location>
        <begin position="1"/>
        <end position="10"/>
    </location>
</feature>
<dbReference type="EnsemblPlants" id="Bo7g110050.1">
    <property type="protein sequence ID" value="Bo7g110050.1"/>
    <property type="gene ID" value="Bo7g110050"/>
</dbReference>
<dbReference type="Pfam" id="PF22757">
    <property type="entry name" value="GeBP-like_C"/>
    <property type="match status" value="1"/>
</dbReference>
<evidence type="ECO:0000313" key="7">
    <source>
        <dbReference type="Proteomes" id="UP000032141"/>
    </source>
</evidence>
<dbReference type="GeneID" id="106306913"/>
<dbReference type="HOGENOM" id="CLU_856181_0_0_1"/>
<dbReference type="AlphaFoldDB" id="A0A0D3DG06"/>
<protein>
    <submittedName>
        <fullName evidence="6">Uncharacterized protein</fullName>
    </submittedName>
</protein>
<dbReference type="GO" id="GO:0005634">
    <property type="term" value="C:nucleus"/>
    <property type="evidence" value="ECO:0007669"/>
    <property type="project" value="TreeGrafter"/>
</dbReference>
<evidence type="ECO:0000259" key="4">
    <source>
        <dbReference type="Pfam" id="PF04504"/>
    </source>
</evidence>
<dbReference type="Pfam" id="PF04504">
    <property type="entry name" value="GeBP-like_DBD"/>
    <property type="match status" value="1"/>
</dbReference>
<name>A0A0D3DG06_BRAOL</name>
<dbReference type="PANTHER" id="PTHR31662">
    <property type="entry name" value="BNAANNG10740D PROTEIN-RELATED"/>
    <property type="match status" value="1"/>
</dbReference>
<feature type="region of interest" description="Disordered" evidence="3">
    <location>
        <begin position="1"/>
        <end position="138"/>
    </location>
</feature>
<evidence type="ECO:0000313" key="6">
    <source>
        <dbReference type="EnsemblPlants" id="Bo7g110050.1"/>
    </source>
</evidence>
<dbReference type="GO" id="GO:0006355">
    <property type="term" value="P:regulation of DNA-templated transcription"/>
    <property type="evidence" value="ECO:0007669"/>
    <property type="project" value="InterPro"/>
</dbReference>
<evidence type="ECO:0000256" key="2">
    <source>
        <dbReference type="SAM" id="Coils"/>
    </source>
</evidence>
<dbReference type="PANTHER" id="PTHR31662:SF51">
    <property type="entry name" value="GLABROUS1 ENHANCER-BINDING PROTEIN-LIKE"/>
    <property type="match status" value="1"/>
</dbReference>
<feature type="coiled-coil region" evidence="2">
    <location>
        <begin position="318"/>
        <end position="345"/>
    </location>
</feature>
<dbReference type="STRING" id="109376.A0A0D3DG06"/>
<dbReference type="InterPro" id="IPR053932">
    <property type="entry name" value="GeBP-like_DBD"/>
</dbReference>
<evidence type="ECO:0000256" key="1">
    <source>
        <dbReference type="ARBA" id="ARBA00010820"/>
    </source>
</evidence>
<feature type="domain" description="Glabrous enhancer-binding protein-like DBD" evidence="4">
    <location>
        <begin position="148"/>
        <end position="245"/>
    </location>
</feature>
<dbReference type="OrthoDB" id="661680at2759"/>
<dbReference type="RefSeq" id="XP_013599156.1">
    <property type="nucleotide sequence ID" value="XM_013743702.1"/>
</dbReference>
<feature type="compositionally biased region" description="Acidic residues" evidence="3">
    <location>
        <begin position="64"/>
        <end position="75"/>
    </location>
</feature>
<dbReference type="OMA" id="IATKPRC"/>
<reference evidence="6" key="2">
    <citation type="submission" date="2015-03" db="UniProtKB">
        <authorList>
            <consortium name="EnsemblPlants"/>
        </authorList>
    </citation>
    <scope>IDENTIFICATION</scope>
</reference>
<proteinExistence type="inferred from homology"/>
<organism evidence="6 7">
    <name type="scientific">Brassica oleracea var. oleracea</name>
    <dbReference type="NCBI Taxonomy" id="109376"/>
    <lineage>
        <taxon>Eukaryota</taxon>
        <taxon>Viridiplantae</taxon>
        <taxon>Streptophyta</taxon>
        <taxon>Embryophyta</taxon>
        <taxon>Tracheophyta</taxon>
        <taxon>Spermatophyta</taxon>
        <taxon>Magnoliopsida</taxon>
        <taxon>eudicotyledons</taxon>
        <taxon>Gunneridae</taxon>
        <taxon>Pentapetalae</taxon>
        <taxon>rosids</taxon>
        <taxon>malvids</taxon>
        <taxon>Brassicales</taxon>
        <taxon>Brassicaceae</taxon>
        <taxon>Brassiceae</taxon>
        <taxon>Brassica</taxon>
    </lineage>
</organism>
<feature type="domain" description="Glabrous enhancer-binding protein-like C-terminal" evidence="5">
    <location>
        <begin position="305"/>
        <end position="353"/>
    </location>
</feature>
<dbReference type="InterPro" id="IPR053933">
    <property type="entry name" value="GeBP-like_C"/>
</dbReference>
<sequence>MAPKQTDKIENPPVASSSEEEEEESGSSVEESNSSDDEAGDVQSKLTQKKPVAPPPAAKKPESDSEEESESDSDSEPATKTKPLNAVVTKPIPATLPESSKRSLKQADNEPKKKAKTSTTEQAKKKPSTSAADEEVKKISGEEAKKMFQRLFSETDEIAMLQGFLDFTSTKGDPSENMDAFCDYVKTLIDFNASKAQIVTKLQRCKKKFVNIVKNSLKRGKTEDQITYAKDLEQKTFELSRKIWGSDGVLPAKPRKKSKEVELLSTPKKEVEVETQKKVSVVDNHHLSESREMALFFKAENASVLGLDESSVSAVWDMVEDGEKKREMEEKLKKLKAKQMELCLQRTSLVDYTAKMIFKNNASSSSS</sequence>
<keyword evidence="7" id="KW-1185">Reference proteome</keyword>
<keyword evidence="2" id="KW-0175">Coiled coil</keyword>
<dbReference type="Proteomes" id="UP000032141">
    <property type="component" value="Chromosome C7"/>
</dbReference>
<reference evidence="6 7" key="1">
    <citation type="journal article" date="2014" name="Genome Biol.">
        <title>Transcriptome and methylome profiling reveals relics of genome dominance in the mesopolyploid Brassica oleracea.</title>
        <authorList>
            <person name="Parkin I.A."/>
            <person name="Koh C."/>
            <person name="Tang H."/>
            <person name="Robinson S.J."/>
            <person name="Kagale S."/>
            <person name="Clarke W.E."/>
            <person name="Town C.D."/>
            <person name="Nixon J."/>
            <person name="Krishnakumar V."/>
            <person name="Bidwell S.L."/>
            <person name="Denoeud F."/>
            <person name="Belcram H."/>
            <person name="Links M.G."/>
            <person name="Just J."/>
            <person name="Clarke C."/>
            <person name="Bender T."/>
            <person name="Huebert T."/>
            <person name="Mason A.S."/>
            <person name="Pires J.C."/>
            <person name="Barker G."/>
            <person name="Moore J."/>
            <person name="Walley P.G."/>
            <person name="Manoli S."/>
            <person name="Batley J."/>
            <person name="Edwards D."/>
            <person name="Nelson M.N."/>
            <person name="Wang X."/>
            <person name="Paterson A.H."/>
            <person name="King G."/>
            <person name="Bancroft I."/>
            <person name="Chalhoub B."/>
            <person name="Sharpe A.G."/>
        </authorList>
    </citation>
    <scope>NUCLEOTIDE SEQUENCE</scope>
    <source>
        <strain evidence="6 7">cv. TO1000</strain>
    </source>
</reference>
<accession>A0A0D3DG06</accession>
<dbReference type="KEGG" id="boe:106306913"/>
<comment type="similarity">
    <text evidence="1">Belongs to the GeBP family.</text>
</comment>